<feature type="transmembrane region" description="Helical" evidence="1">
    <location>
        <begin position="37"/>
        <end position="55"/>
    </location>
</feature>
<gene>
    <name evidence="2" type="ORF">METZ01_LOCUS233078</name>
</gene>
<dbReference type="PANTHER" id="PTHR34821">
    <property type="entry name" value="INNER MEMBRANE PROTEIN YDCZ"/>
    <property type="match status" value="1"/>
</dbReference>
<reference evidence="2" key="1">
    <citation type="submission" date="2018-05" db="EMBL/GenBank/DDBJ databases">
        <authorList>
            <person name="Lanie J.A."/>
            <person name="Ng W.-L."/>
            <person name="Kazmierczak K.M."/>
            <person name="Andrzejewski T.M."/>
            <person name="Davidsen T.M."/>
            <person name="Wayne K.J."/>
            <person name="Tettelin H."/>
            <person name="Glass J.I."/>
            <person name="Rusch D."/>
            <person name="Podicherti R."/>
            <person name="Tsui H.-C.T."/>
            <person name="Winkler M.E."/>
        </authorList>
    </citation>
    <scope>NUCLEOTIDE SEQUENCE</scope>
</reference>
<keyword evidence="1" id="KW-0472">Membrane</keyword>
<dbReference type="InterPro" id="IPR006750">
    <property type="entry name" value="YdcZ"/>
</dbReference>
<organism evidence="2">
    <name type="scientific">marine metagenome</name>
    <dbReference type="NCBI Taxonomy" id="408172"/>
    <lineage>
        <taxon>unclassified sequences</taxon>
        <taxon>metagenomes</taxon>
        <taxon>ecological metagenomes</taxon>
    </lineage>
</organism>
<protein>
    <recommendedName>
        <fullName evidence="3">EamA domain-containing protein</fullName>
    </recommendedName>
</protein>
<keyword evidence="1" id="KW-0812">Transmembrane</keyword>
<dbReference type="EMBL" id="UINC01058219">
    <property type="protein sequence ID" value="SVB80224.1"/>
    <property type="molecule type" value="Genomic_DNA"/>
</dbReference>
<dbReference type="PANTHER" id="PTHR34821:SF2">
    <property type="entry name" value="INNER MEMBRANE PROTEIN YDCZ"/>
    <property type="match status" value="1"/>
</dbReference>
<keyword evidence="1" id="KW-1133">Transmembrane helix</keyword>
<feature type="transmembrane region" description="Helical" evidence="1">
    <location>
        <begin position="94"/>
        <end position="116"/>
    </location>
</feature>
<feature type="transmembrane region" description="Helical" evidence="1">
    <location>
        <begin position="128"/>
        <end position="145"/>
    </location>
</feature>
<evidence type="ECO:0000313" key="2">
    <source>
        <dbReference type="EMBL" id="SVB80224.1"/>
    </source>
</evidence>
<evidence type="ECO:0008006" key="3">
    <source>
        <dbReference type="Google" id="ProtNLM"/>
    </source>
</evidence>
<feature type="transmembrane region" description="Helical" evidence="1">
    <location>
        <begin position="67"/>
        <end position="88"/>
    </location>
</feature>
<dbReference type="AlphaFoldDB" id="A0A382GZ53"/>
<accession>A0A382GZ53</accession>
<evidence type="ECO:0000256" key="1">
    <source>
        <dbReference type="SAM" id="Phobius"/>
    </source>
</evidence>
<proteinExistence type="predicted"/>
<dbReference type="Pfam" id="PF04657">
    <property type="entry name" value="DMT_YdcZ"/>
    <property type="match status" value="1"/>
</dbReference>
<name>A0A382GZ53_9ZZZZ</name>
<sequence>MGQLYILLALAIGLLLPIQVGINTELAQRISSPITASFFSFAVGTIGLMICLFVLRDPWPDLNTLNIIPKWLWLGGLIGAFAVFGSIISGPKIGLLSLVAFVLAGQLLASLILDHYGWLGFPIRELSLGRISGSALLLIAVILIHKY</sequence>
<dbReference type="GO" id="GO:0005886">
    <property type="term" value="C:plasma membrane"/>
    <property type="evidence" value="ECO:0007669"/>
    <property type="project" value="TreeGrafter"/>
</dbReference>